<dbReference type="Pfam" id="PF00551">
    <property type="entry name" value="Formyl_trans_N"/>
    <property type="match status" value="1"/>
</dbReference>
<sequence length="241" mass="26460">MKLGALNVHPSMLPKYRGPAPIHHALLNGDKETGLSIIEVSPKAFDVGAIFHQEKLTIGETEMRSALTSRLRDTGANAIISTLLEYEERKNTAIVQENIEGCRAPKVEKEMAHIEFNATSSIETSRKYRALAEDFGGIKTVAEIPGKEALILKLTHLDLDLNNHSMPEDLEVCPPGSVLLQGKGPTSTLVIRTTDGCVRATKVRPHGRKEQSADGFVNGYLSAHPTRRRVEGGWVFEGVFR</sequence>
<dbReference type="GO" id="GO:0004479">
    <property type="term" value="F:methionyl-tRNA formyltransferase activity"/>
    <property type="evidence" value="ECO:0007669"/>
    <property type="project" value="TreeGrafter"/>
</dbReference>
<feature type="domain" description="Formyl transferase C-terminal" evidence="2">
    <location>
        <begin position="106"/>
        <end position="220"/>
    </location>
</feature>
<evidence type="ECO:0000313" key="3">
    <source>
        <dbReference type="EMBL" id="CAE0260534.1"/>
    </source>
</evidence>
<feature type="domain" description="Formyl transferase N-terminal" evidence="1">
    <location>
        <begin position="2"/>
        <end position="82"/>
    </location>
</feature>
<gene>
    <name evidence="3" type="ORF">PBIL07802_LOCUS22813</name>
</gene>
<organism evidence="3">
    <name type="scientific">Palpitomonas bilix</name>
    <dbReference type="NCBI Taxonomy" id="652834"/>
    <lineage>
        <taxon>Eukaryota</taxon>
        <taxon>Eukaryota incertae sedis</taxon>
    </lineage>
</organism>
<dbReference type="InterPro" id="IPR036477">
    <property type="entry name" value="Formyl_transf_N_sf"/>
</dbReference>
<dbReference type="Gene3D" id="3.40.50.12230">
    <property type="match status" value="1"/>
</dbReference>
<dbReference type="SUPFAM" id="SSF50486">
    <property type="entry name" value="FMT C-terminal domain-like"/>
    <property type="match status" value="1"/>
</dbReference>
<dbReference type="InterPro" id="IPR002376">
    <property type="entry name" value="Formyl_transf_N"/>
</dbReference>
<evidence type="ECO:0008006" key="4">
    <source>
        <dbReference type="Google" id="ProtNLM"/>
    </source>
</evidence>
<dbReference type="InterPro" id="IPR005793">
    <property type="entry name" value="Formyl_trans_C"/>
</dbReference>
<dbReference type="SUPFAM" id="SSF53328">
    <property type="entry name" value="Formyltransferase"/>
    <property type="match status" value="1"/>
</dbReference>
<dbReference type="Pfam" id="PF02911">
    <property type="entry name" value="Formyl_trans_C"/>
    <property type="match status" value="1"/>
</dbReference>
<accession>A0A7S3DL19</accession>
<name>A0A7S3DL19_9EUKA</name>
<evidence type="ECO:0000259" key="1">
    <source>
        <dbReference type="Pfam" id="PF00551"/>
    </source>
</evidence>
<dbReference type="PANTHER" id="PTHR11138:SF5">
    <property type="entry name" value="METHIONYL-TRNA FORMYLTRANSFERASE, MITOCHONDRIAL"/>
    <property type="match status" value="1"/>
</dbReference>
<dbReference type="PANTHER" id="PTHR11138">
    <property type="entry name" value="METHIONYL-TRNA FORMYLTRANSFERASE"/>
    <property type="match status" value="1"/>
</dbReference>
<dbReference type="AlphaFoldDB" id="A0A7S3DL19"/>
<reference evidence="3" key="1">
    <citation type="submission" date="2021-01" db="EMBL/GenBank/DDBJ databases">
        <authorList>
            <person name="Corre E."/>
            <person name="Pelletier E."/>
            <person name="Niang G."/>
            <person name="Scheremetjew M."/>
            <person name="Finn R."/>
            <person name="Kale V."/>
            <person name="Holt S."/>
            <person name="Cochrane G."/>
            <person name="Meng A."/>
            <person name="Brown T."/>
            <person name="Cohen L."/>
        </authorList>
    </citation>
    <scope>NUCLEOTIDE SEQUENCE</scope>
    <source>
        <strain evidence="3">NIES-2562</strain>
    </source>
</reference>
<dbReference type="EMBL" id="HBIB01035114">
    <property type="protein sequence ID" value="CAE0260534.1"/>
    <property type="molecule type" value="Transcribed_RNA"/>
</dbReference>
<dbReference type="InterPro" id="IPR011034">
    <property type="entry name" value="Formyl_transferase-like_C_sf"/>
</dbReference>
<protein>
    <recommendedName>
        <fullName evidence="4">Methionyl-tRNA formyltransferase</fullName>
    </recommendedName>
</protein>
<dbReference type="GO" id="GO:0005739">
    <property type="term" value="C:mitochondrion"/>
    <property type="evidence" value="ECO:0007669"/>
    <property type="project" value="TreeGrafter"/>
</dbReference>
<proteinExistence type="predicted"/>
<evidence type="ECO:0000259" key="2">
    <source>
        <dbReference type="Pfam" id="PF02911"/>
    </source>
</evidence>